<dbReference type="CDD" id="cd00051">
    <property type="entry name" value="EFh"/>
    <property type="match status" value="1"/>
</dbReference>
<protein>
    <submittedName>
        <fullName evidence="4">EF-hand domain-containing protein</fullName>
    </submittedName>
</protein>
<dbReference type="Pfam" id="PF13499">
    <property type="entry name" value="EF-hand_7"/>
    <property type="match status" value="1"/>
</dbReference>
<feature type="compositionally biased region" description="Polar residues" evidence="2">
    <location>
        <begin position="15"/>
        <end position="33"/>
    </location>
</feature>
<reference evidence="4 5" key="1">
    <citation type="submission" date="2024-03" db="EMBL/GenBank/DDBJ databases">
        <title>Complete genome sequence of the green alga Chloropicon roscoffensis RCC1871.</title>
        <authorList>
            <person name="Lemieux C."/>
            <person name="Pombert J.-F."/>
            <person name="Otis C."/>
            <person name="Turmel M."/>
        </authorList>
    </citation>
    <scope>NUCLEOTIDE SEQUENCE [LARGE SCALE GENOMIC DNA]</scope>
    <source>
        <strain evidence="4 5">RCC1871</strain>
    </source>
</reference>
<feature type="region of interest" description="Disordered" evidence="2">
    <location>
        <begin position="254"/>
        <end position="306"/>
    </location>
</feature>
<evidence type="ECO:0000256" key="2">
    <source>
        <dbReference type="SAM" id="MobiDB-lite"/>
    </source>
</evidence>
<dbReference type="PROSITE" id="PS50222">
    <property type="entry name" value="EF_HAND_2"/>
    <property type="match status" value="1"/>
</dbReference>
<dbReference type="InterPro" id="IPR002048">
    <property type="entry name" value="EF_hand_dom"/>
</dbReference>
<sequence length="368" mass="41490">MKSATSSPRPKLKGSRSTQSVGAASSMTMSTESGMLLRLIDAQRARKIAEEDKKRLNNRVKQLLKEEEKAKKRISETKKRAEEILSLKKRNELRVQEKEAQRQEMEDHIVVLNKNKVKLKETHTKRKEKAHKELVRVKKQLSQETRNESMQHERTLHEQRRLTQKRAMETRESIRKSKSEAAAKLAKAKVKHMSNVKEDYLSRLEDELSHLKETEEELNSMTVLEMELIQRLQSKQREQEKAYNKLEHVLGIGNTGAAGPRSPGKKPASVAPSPAGRLKRPDTAGTPPPAAPPQDSGFDEPTDDEISAKFGLLDKAGSGFVSTDDLGKLLVSLGLNLSEDQLEQAKEQLDQGGTGQVSFGEFFLWWQG</sequence>
<dbReference type="Gene3D" id="1.10.238.10">
    <property type="entry name" value="EF-hand"/>
    <property type="match status" value="1"/>
</dbReference>
<evidence type="ECO:0000259" key="3">
    <source>
        <dbReference type="PROSITE" id="PS50222"/>
    </source>
</evidence>
<feature type="compositionally biased region" description="Basic and acidic residues" evidence="2">
    <location>
        <begin position="145"/>
        <end position="181"/>
    </location>
</feature>
<dbReference type="PANTHER" id="PTHR37473">
    <property type="entry name" value="EF-HAND DOMAIN-CONTAINING PROTEIN"/>
    <property type="match status" value="1"/>
</dbReference>
<dbReference type="SUPFAM" id="SSF47473">
    <property type="entry name" value="EF-hand"/>
    <property type="match status" value="1"/>
</dbReference>
<dbReference type="AlphaFoldDB" id="A0AAX4PCZ4"/>
<keyword evidence="1" id="KW-0175">Coiled coil</keyword>
<gene>
    <name evidence="4" type="ORF">HKI87_09g57790</name>
</gene>
<organism evidence="4 5">
    <name type="scientific">Chloropicon roscoffensis</name>
    <dbReference type="NCBI Taxonomy" id="1461544"/>
    <lineage>
        <taxon>Eukaryota</taxon>
        <taxon>Viridiplantae</taxon>
        <taxon>Chlorophyta</taxon>
        <taxon>Chloropicophyceae</taxon>
        <taxon>Chloropicales</taxon>
        <taxon>Chloropicaceae</taxon>
        <taxon>Chloropicon</taxon>
    </lineage>
</organism>
<feature type="domain" description="EF-hand" evidence="3">
    <location>
        <begin position="301"/>
        <end position="336"/>
    </location>
</feature>
<feature type="region of interest" description="Disordered" evidence="2">
    <location>
        <begin position="1"/>
        <end position="34"/>
    </location>
</feature>
<dbReference type="EMBL" id="CP151509">
    <property type="protein sequence ID" value="WZN64225.1"/>
    <property type="molecule type" value="Genomic_DNA"/>
</dbReference>
<evidence type="ECO:0000256" key="1">
    <source>
        <dbReference type="SAM" id="Coils"/>
    </source>
</evidence>
<feature type="region of interest" description="Disordered" evidence="2">
    <location>
        <begin position="138"/>
        <end position="181"/>
    </location>
</feature>
<dbReference type="PANTHER" id="PTHR37473:SF1">
    <property type="entry name" value="EF-HAND DOMAIN-CONTAINING PROTEIN"/>
    <property type="match status" value="1"/>
</dbReference>
<feature type="coiled-coil region" evidence="1">
    <location>
        <begin position="197"/>
        <end position="249"/>
    </location>
</feature>
<evidence type="ECO:0000313" key="4">
    <source>
        <dbReference type="EMBL" id="WZN64225.1"/>
    </source>
</evidence>
<proteinExistence type="predicted"/>
<evidence type="ECO:0000313" key="5">
    <source>
        <dbReference type="Proteomes" id="UP001472866"/>
    </source>
</evidence>
<dbReference type="Proteomes" id="UP001472866">
    <property type="component" value="Chromosome 09"/>
</dbReference>
<name>A0AAX4PCZ4_9CHLO</name>
<accession>A0AAX4PCZ4</accession>
<dbReference type="GO" id="GO:0005509">
    <property type="term" value="F:calcium ion binding"/>
    <property type="evidence" value="ECO:0007669"/>
    <property type="project" value="InterPro"/>
</dbReference>
<keyword evidence="5" id="KW-1185">Reference proteome</keyword>
<dbReference type="InterPro" id="IPR011992">
    <property type="entry name" value="EF-hand-dom_pair"/>
</dbReference>